<evidence type="ECO:0000313" key="2">
    <source>
        <dbReference type="Proteomes" id="UP000178370"/>
    </source>
</evidence>
<protein>
    <submittedName>
        <fullName evidence="1">Uncharacterized protein</fullName>
    </submittedName>
</protein>
<gene>
    <name evidence="1" type="ORF">A2763_03405</name>
</gene>
<evidence type="ECO:0000313" key="1">
    <source>
        <dbReference type="EMBL" id="OGG49700.1"/>
    </source>
</evidence>
<reference evidence="1 2" key="1">
    <citation type="journal article" date="2016" name="Nat. Commun.">
        <title>Thousands of microbial genomes shed light on interconnected biogeochemical processes in an aquifer system.</title>
        <authorList>
            <person name="Anantharaman K."/>
            <person name="Brown C.T."/>
            <person name="Hug L.A."/>
            <person name="Sharon I."/>
            <person name="Castelle C.J."/>
            <person name="Probst A.J."/>
            <person name="Thomas B.C."/>
            <person name="Singh A."/>
            <person name="Wilkins M.J."/>
            <person name="Karaoz U."/>
            <person name="Brodie E.L."/>
            <person name="Williams K.H."/>
            <person name="Hubbard S.S."/>
            <person name="Banfield J.F."/>
        </authorList>
    </citation>
    <scope>NUCLEOTIDE SEQUENCE [LARGE SCALE GENOMIC DNA]</scope>
</reference>
<name>A0A1F6CL28_9BACT</name>
<comment type="caution">
    <text evidence="1">The sequence shown here is derived from an EMBL/GenBank/DDBJ whole genome shotgun (WGS) entry which is preliminary data.</text>
</comment>
<proteinExistence type="predicted"/>
<sequence length="68" mass="7841">MGGRDKHSTVYLWILVSAFAFPLQNPLQKFSDFVFSEPPPRAKRAETPFPHTRRFAPRVFPATKLLLL</sequence>
<dbReference type="Proteomes" id="UP000178370">
    <property type="component" value="Unassembled WGS sequence"/>
</dbReference>
<organism evidence="1 2">
    <name type="scientific">Candidatus Kaiserbacteria bacterium RIFCSPHIGHO2_01_FULL_54_36</name>
    <dbReference type="NCBI Taxonomy" id="1798482"/>
    <lineage>
        <taxon>Bacteria</taxon>
        <taxon>Candidatus Kaiseribacteriota</taxon>
    </lineage>
</organism>
<dbReference type="STRING" id="1798482.A2763_03405"/>
<dbReference type="EMBL" id="MFKV01000028">
    <property type="protein sequence ID" value="OGG49700.1"/>
    <property type="molecule type" value="Genomic_DNA"/>
</dbReference>
<dbReference type="AlphaFoldDB" id="A0A1F6CL28"/>
<accession>A0A1F6CL28</accession>